<dbReference type="Pfam" id="PF00111">
    <property type="entry name" value="Fer2"/>
    <property type="match status" value="1"/>
</dbReference>
<proteinExistence type="inferred from homology"/>
<evidence type="ECO:0000313" key="11">
    <source>
        <dbReference type="EMBL" id="MBO1108907.1"/>
    </source>
</evidence>
<dbReference type="InterPro" id="IPR001055">
    <property type="entry name" value="Adrenodoxin-like"/>
</dbReference>
<protein>
    <recommendedName>
        <fullName evidence="2">2Fe-2S ferredoxin</fullName>
    </recommendedName>
</protein>
<dbReference type="PRINTS" id="PR00355">
    <property type="entry name" value="ADRENODOXIN"/>
</dbReference>
<dbReference type="RefSeq" id="WP_039046707.1">
    <property type="nucleotide sequence ID" value="NZ_CP027852.1"/>
</dbReference>
<dbReference type="GO" id="GO:0140647">
    <property type="term" value="P:P450-containing electron transport chain"/>
    <property type="evidence" value="ECO:0007669"/>
    <property type="project" value="InterPro"/>
</dbReference>
<dbReference type="PANTHER" id="PTHR23426:SF65">
    <property type="entry name" value="FERREDOXIN-2, MITOCHONDRIAL"/>
    <property type="match status" value="1"/>
</dbReference>
<evidence type="ECO:0000256" key="8">
    <source>
        <dbReference type="ARBA" id="ARBA00023014"/>
    </source>
</evidence>
<dbReference type="InterPro" id="IPR036010">
    <property type="entry name" value="2Fe-2S_ferredoxin-like_sf"/>
</dbReference>
<comment type="cofactor">
    <cofactor evidence="9">
        <name>[2Fe-2S] cluster</name>
        <dbReference type="ChEBI" id="CHEBI:190135"/>
    </cofactor>
</comment>
<name>A0A1A9AVH8_PLESH</name>
<dbReference type="PROSITE" id="PS51085">
    <property type="entry name" value="2FE2S_FER_2"/>
    <property type="match status" value="1"/>
</dbReference>
<comment type="function">
    <text evidence="10">Ferredoxin are iron-sulfur proteins that transfer electrons in a wide variety of metabolic reactions. Although the function of this ferredoxin is unknown it is probable that it has a role as a cellular electron transfer protein. Involved in the in vivo assembly of the Fe-S clusters in a wide variety of iron-sulfur proteins.</text>
</comment>
<evidence type="ECO:0000256" key="4">
    <source>
        <dbReference type="ARBA" id="ARBA00022714"/>
    </source>
</evidence>
<dbReference type="KEGG" id="pshi:SAMEA2665130_0569"/>
<dbReference type="GO" id="GO:0046872">
    <property type="term" value="F:metal ion binding"/>
    <property type="evidence" value="ECO:0007669"/>
    <property type="project" value="UniProtKB-KW"/>
</dbReference>
<dbReference type="InterPro" id="IPR018298">
    <property type="entry name" value="Adrenodoxin_Fe-S_BS"/>
</dbReference>
<keyword evidence="5" id="KW-0479">Metal-binding</keyword>
<accession>A0A1A9AVH8</accession>
<evidence type="ECO:0000313" key="12">
    <source>
        <dbReference type="Proteomes" id="UP000664658"/>
    </source>
</evidence>
<dbReference type="GO" id="GO:0051537">
    <property type="term" value="F:2 iron, 2 sulfur cluster binding"/>
    <property type="evidence" value="ECO:0007669"/>
    <property type="project" value="UniProtKB-KW"/>
</dbReference>
<dbReference type="FunFam" id="3.10.20.30:FF:000008">
    <property type="entry name" value="Ferredoxin, 2Fe-2S type, ISC system"/>
    <property type="match status" value="1"/>
</dbReference>
<dbReference type="PROSITE" id="PS00814">
    <property type="entry name" value="ADX"/>
    <property type="match status" value="1"/>
</dbReference>
<dbReference type="InterPro" id="IPR012675">
    <property type="entry name" value="Beta-grasp_dom_sf"/>
</dbReference>
<comment type="similarity">
    <text evidence="1">Belongs to the adrenodoxin/putidaredoxin family.</text>
</comment>
<keyword evidence="6" id="KW-0249">Electron transport</keyword>
<reference evidence="11" key="1">
    <citation type="submission" date="2021-03" db="EMBL/GenBank/DDBJ databases">
        <title>Plesiomonas shigelloides zfcc0051, isolated from zebrafish feces.</title>
        <authorList>
            <person name="Vanderhoek Z."/>
            <person name="Gaulke C."/>
        </authorList>
    </citation>
    <scope>NUCLEOTIDE SEQUENCE</scope>
    <source>
        <strain evidence="11">Zfcc0051</strain>
    </source>
</reference>
<keyword evidence="4" id="KW-0001">2Fe-2S</keyword>
<keyword evidence="7" id="KW-0408">Iron</keyword>
<comment type="caution">
    <text evidence="11">The sequence shown here is derived from an EMBL/GenBank/DDBJ whole genome shotgun (WGS) entry which is preliminary data.</text>
</comment>
<dbReference type="GO" id="GO:0005829">
    <property type="term" value="C:cytosol"/>
    <property type="evidence" value="ECO:0007669"/>
    <property type="project" value="TreeGrafter"/>
</dbReference>
<evidence type="ECO:0000256" key="3">
    <source>
        <dbReference type="ARBA" id="ARBA00022448"/>
    </source>
</evidence>
<dbReference type="AlphaFoldDB" id="A0A1A9AVH8"/>
<keyword evidence="3" id="KW-0813">Transport</keyword>
<dbReference type="NCBIfam" id="TIGR02007">
    <property type="entry name" value="fdx_isc"/>
    <property type="match status" value="1"/>
</dbReference>
<sequence length="112" mass="12507">MPKIVFLPHQSLCPDGMVVDAAEGETILDAALRNGIEIEHACEKSCACTTCHCIVREGFDSLNESDELEDDMLDKAWGLEPESRLSCQARVSDEDLVVEIPRYTVNHAREHH</sequence>
<dbReference type="GeneID" id="69705425"/>
<dbReference type="InterPro" id="IPR011536">
    <property type="entry name" value="Fdx_isc"/>
</dbReference>
<dbReference type="Proteomes" id="UP000664658">
    <property type="component" value="Unassembled WGS sequence"/>
</dbReference>
<evidence type="ECO:0000256" key="5">
    <source>
        <dbReference type="ARBA" id="ARBA00022723"/>
    </source>
</evidence>
<evidence type="ECO:0000256" key="9">
    <source>
        <dbReference type="ARBA" id="ARBA00034078"/>
    </source>
</evidence>
<dbReference type="GO" id="GO:0009055">
    <property type="term" value="F:electron transfer activity"/>
    <property type="evidence" value="ECO:0007669"/>
    <property type="project" value="InterPro"/>
</dbReference>
<dbReference type="Gene3D" id="3.10.20.30">
    <property type="match status" value="1"/>
</dbReference>
<evidence type="ECO:0000256" key="6">
    <source>
        <dbReference type="ARBA" id="ARBA00022982"/>
    </source>
</evidence>
<dbReference type="EMBL" id="JAFNAA010000012">
    <property type="protein sequence ID" value="MBO1108907.1"/>
    <property type="molecule type" value="Genomic_DNA"/>
</dbReference>
<keyword evidence="8" id="KW-0411">Iron-sulfur</keyword>
<organism evidence="11 12">
    <name type="scientific">Plesiomonas shigelloides</name>
    <name type="common">Aeromonas shigelloides</name>
    <dbReference type="NCBI Taxonomy" id="703"/>
    <lineage>
        <taxon>Bacteria</taxon>
        <taxon>Pseudomonadati</taxon>
        <taxon>Pseudomonadota</taxon>
        <taxon>Gammaproteobacteria</taxon>
        <taxon>Enterobacterales</taxon>
        <taxon>Enterobacteriaceae</taxon>
        <taxon>Plesiomonas</taxon>
    </lineage>
</organism>
<dbReference type="SUPFAM" id="SSF54292">
    <property type="entry name" value="2Fe-2S ferredoxin-like"/>
    <property type="match status" value="1"/>
</dbReference>
<evidence type="ECO:0000256" key="10">
    <source>
        <dbReference type="ARBA" id="ARBA00056034"/>
    </source>
</evidence>
<evidence type="ECO:0000256" key="7">
    <source>
        <dbReference type="ARBA" id="ARBA00023004"/>
    </source>
</evidence>
<dbReference type="PANTHER" id="PTHR23426">
    <property type="entry name" value="FERREDOXIN/ADRENODOXIN"/>
    <property type="match status" value="1"/>
</dbReference>
<dbReference type="InterPro" id="IPR001041">
    <property type="entry name" value="2Fe-2S_ferredoxin-type"/>
</dbReference>
<dbReference type="CDD" id="cd00207">
    <property type="entry name" value="fer2"/>
    <property type="match status" value="1"/>
</dbReference>
<evidence type="ECO:0000256" key="1">
    <source>
        <dbReference type="ARBA" id="ARBA00010914"/>
    </source>
</evidence>
<gene>
    <name evidence="11" type="primary">fdx</name>
    <name evidence="11" type="ORF">J2R62_11910</name>
</gene>
<evidence type="ECO:0000256" key="2">
    <source>
        <dbReference type="ARBA" id="ARBA00019395"/>
    </source>
</evidence>